<evidence type="ECO:0000259" key="6">
    <source>
        <dbReference type="PROSITE" id="PS51012"/>
    </source>
</evidence>
<dbReference type="Pfam" id="PF01061">
    <property type="entry name" value="ABC2_membrane"/>
    <property type="match status" value="1"/>
</dbReference>
<evidence type="ECO:0000313" key="9">
    <source>
        <dbReference type="Proteomes" id="UP000516280"/>
    </source>
</evidence>
<proteinExistence type="inferred from homology"/>
<feature type="domain" description="ABC transmembrane type-2" evidence="6">
    <location>
        <begin position="33"/>
        <end position="259"/>
    </location>
</feature>
<evidence type="ECO:0000313" key="8">
    <source>
        <dbReference type="EMBL" id="QDJ28459.1"/>
    </source>
</evidence>
<dbReference type="PIRSF" id="PIRSF006648">
    <property type="entry name" value="DrrB"/>
    <property type="match status" value="1"/>
</dbReference>
<dbReference type="PROSITE" id="PS51012">
    <property type="entry name" value="ABC_TM2"/>
    <property type="match status" value="1"/>
</dbReference>
<feature type="transmembrane region" description="Helical" evidence="5">
    <location>
        <begin position="187"/>
        <end position="212"/>
    </location>
</feature>
<dbReference type="InterPro" id="IPR013525">
    <property type="entry name" value="ABC2_TM"/>
</dbReference>
<sequence>MNVVNLRKKSNLGIRGIIIISKNELAAFFRNKGLMASLFIQPILYVAFVIIGLNSTIGNTDYKGMTISYAQYTTVGLVGLFVISQMSQAIYRVTIDKKYGLLALKLSSGVRPLYYIIGMSVYPILGLLIQEIVIYSVSSFFKIGIKLDKFLEIMLLSLIISLFWNALGILITMFINDYRSRDIVIRFVLTPLGFTAPVFYLLASAPTLIQWFGRLNPLTYQLNVIRDVYFGIQSPYEVVLIIVVSLLMLVITSLVIPKINLVLIER</sequence>
<comment type="subcellular location">
    <subcellularLocation>
        <location evidence="5">Cell membrane</location>
        <topology evidence="5">Multi-pass membrane protein</topology>
    </subcellularLocation>
    <subcellularLocation>
        <location evidence="1">Membrane</location>
        <topology evidence="1">Multi-pass membrane protein</topology>
    </subcellularLocation>
</comment>
<gene>
    <name evidence="8" type="ORF">BHS01_07940</name>
    <name evidence="7" type="ORF">GYN19_09360</name>
</gene>
<evidence type="ECO:0000256" key="4">
    <source>
        <dbReference type="ARBA" id="ARBA00023136"/>
    </source>
</evidence>
<keyword evidence="4 5" id="KW-0472">Membrane</keyword>
<dbReference type="RefSeq" id="WP_109834156.1">
    <property type="nucleotide sequence ID" value="NZ_CP017195.1"/>
</dbReference>
<evidence type="ECO:0000256" key="5">
    <source>
        <dbReference type="RuleBase" id="RU361157"/>
    </source>
</evidence>
<organism evidence="8 9">
    <name type="scientific">Pseudolactococcus paracarnosus</name>
    <dbReference type="NCBI Taxonomy" id="2749962"/>
    <lineage>
        <taxon>Bacteria</taxon>
        <taxon>Bacillati</taxon>
        <taxon>Bacillota</taxon>
        <taxon>Bacilli</taxon>
        <taxon>Lactobacillales</taxon>
        <taxon>Streptococcaceae</taxon>
        <taxon>Pseudolactococcus</taxon>
    </lineage>
</organism>
<comment type="similarity">
    <text evidence="5">Belongs to the ABC-2 integral membrane protein family.</text>
</comment>
<protein>
    <recommendedName>
        <fullName evidence="5">Transport permease protein</fullName>
    </recommendedName>
</protein>
<keyword evidence="10" id="KW-1185">Reference proteome</keyword>
<dbReference type="GO" id="GO:0043190">
    <property type="term" value="C:ATP-binding cassette (ABC) transporter complex"/>
    <property type="evidence" value="ECO:0007669"/>
    <property type="project" value="InterPro"/>
</dbReference>
<keyword evidence="2 5" id="KW-0812">Transmembrane</keyword>
<dbReference type="PRINTS" id="PR00164">
    <property type="entry name" value="ABC2TRNSPORT"/>
</dbReference>
<reference evidence="7 10" key="3">
    <citation type="journal article" date="2022" name="Microbiol. Res.">
        <title>Comparative genome analysis, predicted lifestyle and antimicrobial strategies of Lactococcus carnosus and Lactococcus paracarnosus isolated from meat.</title>
        <authorList>
            <person name="Werum V."/>
            <person name="Ehrmann M."/>
            <person name="Vogel R."/>
            <person name="Hilgarth M."/>
        </authorList>
    </citation>
    <scope>NUCLEOTIDE SEQUENCE [LARGE SCALE GENOMIC DNA]</scope>
    <source>
        <strain evidence="7 10">TMW21897</strain>
    </source>
</reference>
<accession>A0A7L4WE35</accession>
<name>A0A7L4WE35_9LACT</name>
<dbReference type="PANTHER" id="PTHR43229">
    <property type="entry name" value="NODULATION PROTEIN J"/>
    <property type="match status" value="1"/>
</dbReference>
<feature type="transmembrane region" description="Helical" evidence="5">
    <location>
        <begin position="112"/>
        <end position="133"/>
    </location>
</feature>
<reference evidence="7" key="2">
    <citation type="submission" date="2020-01" db="EMBL/GenBank/DDBJ databases">
        <authorList>
            <person name="Hilgarth M."/>
            <person name="Vogel R.F."/>
        </authorList>
    </citation>
    <scope>NUCLEOTIDE SEQUENCE</scope>
    <source>
        <strain evidence="7">TMW21897</strain>
    </source>
</reference>
<feature type="transmembrane region" description="Helical" evidence="5">
    <location>
        <begin position="153"/>
        <end position="175"/>
    </location>
</feature>
<dbReference type="GO" id="GO:0140359">
    <property type="term" value="F:ABC-type transporter activity"/>
    <property type="evidence" value="ECO:0007669"/>
    <property type="project" value="InterPro"/>
</dbReference>
<dbReference type="KEGG" id="lpaa:BHS01_07940"/>
<dbReference type="EMBL" id="CP017195">
    <property type="protein sequence ID" value="QDJ28459.1"/>
    <property type="molecule type" value="Genomic_DNA"/>
</dbReference>
<feature type="transmembrane region" description="Helical" evidence="5">
    <location>
        <begin position="69"/>
        <end position="91"/>
    </location>
</feature>
<reference evidence="8 9" key="1">
    <citation type="submission" date="2016-09" db="EMBL/GenBank/DDBJ databases">
        <title>Lactic acid bacteria from MAP meat Genome sequencing and assembly.</title>
        <authorList>
            <person name="Behr J."/>
            <person name="Hilgarth M."/>
            <person name="Vogel R.F."/>
        </authorList>
    </citation>
    <scope>NUCLEOTIDE SEQUENCE [LARGE SCALE GENOMIC DNA]</scope>
    <source>
        <strain evidence="8 9">TMW21615</strain>
    </source>
</reference>
<dbReference type="Proteomes" id="UP001522462">
    <property type="component" value="Unassembled WGS sequence"/>
</dbReference>
<evidence type="ECO:0000256" key="2">
    <source>
        <dbReference type="ARBA" id="ARBA00022692"/>
    </source>
</evidence>
<dbReference type="Proteomes" id="UP000516280">
    <property type="component" value="Chromosome"/>
</dbReference>
<feature type="transmembrane region" description="Helical" evidence="5">
    <location>
        <begin position="38"/>
        <end position="57"/>
    </location>
</feature>
<dbReference type="InterPro" id="IPR051784">
    <property type="entry name" value="Nod_factor_ABC_transporter"/>
</dbReference>
<evidence type="ECO:0000256" key="1">
    <source>
        <dbReference type="ARBA" id="ARBA00004141"/>
    </source>
</evidence>
<evidence type="ECO:0000313" key="7">
    <source>
        <dbReference type="EMBL" id="MCJ1978157.1"/>
    </source>
</evidence>
<feature type="transmembrane region" description="Helical" evidence="5">
    <location>
        <begin position="238"/>
        <end position="256"/>
    </location>
</feature>
<evidence type="ECO:0000256" key="3">
    <source>
        <dbReference type="ARBA" id="ARBA00022989"/>
    </source>
</evidence>
<dbReference type="AlphaFoldDB" id="A0A7L4WE35"/>
<keyword evidence="3 5" id="KW-1133">Transmembrane helix</keyword>
<dbReference type="PANTHER" id="PTHR43229:SF3">
    <property type="entry name" value="ABC-TYPE MULTIDRUG TRANSPORT SYSTEM, PERMEASE COMPONENT"/>
    <property type="match status" value="1"/>
</dbReference>
<dbReference type="InterPro" id="IPR000412">
    <property type="entry name" value="ABC_2_transport"/>
</dbReference>
<dbReference type="EMBL" id="JAAEDA010000015">
    <property type="protein sequence ID" value="MCJ1978157.1"/>
    <property type="molecule type" value="Genomic_DNA"/>
</dbReference>
<dbReference type="InterPro" id="IPR047817">
    <property type="entry name" value="ABC2_TM_bact-type"/>
</dbReference>
<evidence type="ECO:0000313" key="10">
    <source>
        <dbReference type="Proteomes" id="UP001522462"/>
    </source>
</evidence>
<keyword evidence="5" id="KW-0813">Transport</keyword>
<keyword evidence="5" id="KW-1003">Cell membrane</keyword>